<comment type="subcellular location">
    <subcellularLocation>
        <location evidence="7">Cell membrane</location>
        <topology evidence="7">Peripheral membrane protein</topology>
    </subcellularLocation>
    <subcellularLocation>
        <location evidence="1">Membrane</location>
    </subcellularLocation>
</comment>
<keyword evidence="2 7" id="KW-0813">Transport</keyword>
<accession>A0ABW2YQG7</accession>
<comment type="caution">
    <text evidence="8">The sequence shown here is derived from an EMBL/GenBank/DDBJ whole genome shotgun (WGS) entry which is preliminary data.</text>
</comment>
<protein>
    <recommendedName>
        <fullName evidence="7">ATP synthase subunit delta</fullName>
    </recommendedName>
    <alternativeName>
        <fullName evidence="7">ATP synthase F(1) sector subunit delta</fullName>
    </alternativeName>
    <alternativeName>
        <fullName evidence="7">F-type ATPase subunit delta</fullName>
        <shortName evidence="7">F-ATPase subunit delta</shortName>
    </alternativeName>
</protein>
<keyword evidence="9" id="KW-1185">Reference proteome</keyword>
<proteinExistence type="inferred from homology"/>
<dbReference type="NCBIfam" id="TIGR01145">
    <property type="entry name" value="ATP_synt_delta"/>
    <property type="match status" value="1"/>
</dbReference>
<dbReference type="PRINTS" id="PR00125">
    <property type="entry name" value="ATPASEDELTA"/>
</dbReference>
<evidence type="ECO:0000313" key="9">
    <source>
        <dbReference type="Proteomes" id="UP001596958"/>
    </source>
</evidence>
<dbReference type="Gene3D" id="1.10.520.20">
    <property type="entry name" value="N-terminal domain of the delta subunit of the F1F0-ATP synthase"/>
    <property type="match status" value="1"/>
</dbReference>
<gene>
    <name evidence="7 8" type="primary">atpH</name>
    <name evidence="8" type="ORF">ACFQZS_00660</name>
</gene>
<dbReference type="InterPro" id="IPR026015">
    <property type="entry name" value="ATP_synth_OSCP/delta_N_sf"/>
</dbReference>
<organism evidence="8 9">
    <name type="scientific">Mucilaginibacter calamicampi</name>
    <dbReference type="NCBI Taxonomy" id="1302352"/>
    <lineage>
        <taxon>Bacteria</taxon>
        <taxon>Pseudomonadati</taxon>
        <taxon>Bacteroidota</taxon>
        <taxon>Sphingobacteriia</taxon>
        <taxon>Sphingobacteriales</taxon>
        <taxon>Sphingobacteriaceae</taxon>
        <taxon>Mucilaginibacter</taxon>
    </lineage>
</organism>
<dbReference type="Proteomes" id="UP001596958">
    <property type="component" value="Unassembled WGS sequence"/>
</dbReference>
<evidence type="ECO:0000256" key="1">
    <source>
        <dbReference type="ARBA" id="ARBA00004370"/>
    </source>
</evidence>
<keyword evidence="3 7" id="KW-0375">Hydrogen ion transport</keyword>
<keyword evidence="6 7" id="KW-0066">ATP synthesis</keyword>
<comment type="function">
    <text evidence="7">F(1)F(0) ATP synthase produces ATP from ADP in the presence of a proton or sodium gradient. F-type ATPases consist of two structural domains, F(1) containing the extramembraneous catalytic core and F(0) containing the membrane proton channel, linked together by a central stalk and a peripheral stalk. During catalysis, ATP synthesis in the catalytic domain of F(1) is coupled via a rotary mechanism of the central stalk subunits to proton translocation.</text>
</comment>
<sequence>MSELTVASRYAKSLIDLSEEQNALEAVNGDMVFFLKTLKANTQLNAVLSNPIISHSKKLGVLTDVFASKVSAVSIAFFKIMINKGRGLVLYATAQEFINLYNAKKHITKATVTSATPLSEANKAVLLADVKAAIGGEIILDTKIDPSLIGGFVLTVGDRQIDTSIASNLKKLKKDFAQGIVK</sequence>
<evidence type="ECO:0000256" key="3">
    <source>
        <dbReference type="ARBA" id="ARBA00022781"/>
    </source>
</evidence>
<evidence type="ECO:0000256" key="5">
    <source>
        <dbReference type="ARBA" id="ARBA00023136"/>
    </source>
</evidence>
<keyword evidence="7" id="KW-1003">Cell membrane</keyword>
<reference evidence="9" key="1">
    <citation type="journal article" date="2019" name="Int. J. Syst. Evol. Microbiol.">
        <title>The Global Catalogue of Microorganisms (GCM) 10K type strain sequencing project: providing services to taxonomists for standard genome sequencing and annotation.</title>
        <authorList>
            <consortium name="The Broad Institute Genomics Platform"/>
            <consortium name="The Broad Institute Genome Sequencing Center for Infectious Disease"/>
            <person name="Wu L."/>
            <person name="Ma J."/>
        </authorList>
    </citation>
    <scope>NUCLEOTIDE SEQUENCE [LARGE SCALE GENOMIC DNA]</scope>
    <source>
        <strain evidence="9">CCUG 63418</strain>
    </source>
</reference>
<keyword evidence="5 7" id="KW-0472">Membrane</keyword>
<evidence type="ECO:0000313" key="8">
    <source>
        <dbReference type="EMBL" id="MFD0748631.1"/>
    </source>
</evidence>
<comment type="function">
    <text evidence="7">This protein is part of the stalk that links CF(0) to CF(1). It either transmits conformational changes from CF(0) to CF(1) or is implicated in proton conduction.</text>
</comment>
<comment type="similarity">
    <text evidence="7">Belongs to the ATPase delta chain family.</text>
</comment>
<evidence type="ECO:0000256" key="6">
    <source>
        <dbReference type="ARBA" id="ARBA00023310"/>
    </source>
</evidence>
<dbReference type="RefSeq" id="WP_377096147.1">
    <property type="nucleotide sequence ID" value="NZ_JBHTHU010000001.1"/>
</dbReference>
<name>A0ABW2YQG7_9SPHI</name>
<evidence type="ECO:0000256" key="4">
    <source>
        <dbReference type="ARBA" id="ARBA00023065"/>
    </source>
</evidence>
<evidence type="ECO:0000256" key="7">
    <source>
        <dbReference type="HAMAP-Rule" id="MF_01416"/>
    </source>
</evidence>
<evidence type="ECO:0000256" key="2">
    <source>
        <dbReference type="ARBA" id="ARBA00022448"/>
    </source>
</evidence>
<keyword evidence="7" id="KW-0139">CF(1)</keyword>
<dbReference type="SUPFAM" id="SSF47928">
    <property type="entry name" value="N-terminal domain of the delta subunit of the F1F0-ATP synthase"/>
    <property type="match status" value="1"/>
</dbReference>
<dbReference type="EMBL" id="JBHTHU010000001">
    <property type="protein sequence ID" value="MFD0748631.1"/>
    <property type="molecule type" value="Genomic_DNA"/>
</dbReference>
<dbReference type="PANTHER" id="PTHR11910">
    <property type="entry name" value="ATP SYNTHASE DELTA CHAIN"/>
    <property type="match status" value="1"/>
</dbReference>
<dbReference type="InterPro" id="IPR000711">
    <property type="entry name" value="ATPase_OSCP/dsu"/>
</dbReference>
<dbReference type="HAMAP" id="MF_01416">
    <property type="entry name" value="ATP_synth_delta_bact"/>
    <property type="match status" value="1"/>
</dbReference>
<dbReference type="Pfam" id="PF00213">
    <property type="entry name" value="OSCP"/>
    <property type="match status" value="1"/>
</dbReference>
<keyword evidence="4 7" id="KW-0406">Ion transport</keyword>